<comment type="caution">
    <text evidence="11">The sequence shown here is derived from an EMBL/GenBank/DDBJ whole genome shotgun (WGS) entry which is preliminary data.</text>
</comment>
<keyword evidence="11" id="KW-0966">Cell projection</keyword>
<dbReference type="InterPro" id="IPR025713">
    <property type="entry name" value="MotB-like_N_dom"/>
</dbReference>
<dbReference type="PANTHER" id="PTHR30329">
    <property type="entry name" value="STATOR ELEMENT OF FLAGELLAR MOTOR COMPLEX"/>
    <property type="match status" value="1"/>
</dbReference>
<accession>A0ABV7FFM4</accession>
<keyword evidence="3" id="KW-1003">Cell membrane</keyword>
<protein>
    <submittedName>
        <fullName evidence="11">Flagellar motor protein MotD</fullName>
    </submittedName>
</protein>
<dbReference type="PANTHER" id="PTHR30329:SF20">
    <property type="entry name" value="EXPORTED PROTEIN"/>
    <property type="match status" value="1"/>
</dbReference>
<evidence type="ECO:0000256" key="2">
    <source>
        <dbReference type="ARBA" id="ARBA00008914"/>
    </source>
</evidence>
<name>A0ABV7FFM4_9GAMM</name>
<evidence type="ECO:0000256" key="7">
    <source>
        <dbReference type="PROSITE-ProRule" id="PRU00473"/>
    </source>
</evidence>
<feature type="transmembrane region" description="Helical" evidence="9">
    <location>
        <begin position="20"/>
        <end position="37"/>
    </location>
</feature>
<evidence type="ECO:0000313" key="11">
    <source>
        <dbReference type="EMBL" id="MFC3115400.1"/>
    </source>
</evidence>
<reference evidence="12" key="1">
    <citation type="journal article" date="2019" name="Int. J. Syst. Evol. Microbiol.">
        <title>The Global Catalogue of Microorganisms (GCM) 10K type strain sequencing project: providing services to taxonomists for standard genome sequencing and annotation.</title>
        <authorList>
            <consortium name="The Broad Institute Genomics Platform"/>
            <consortium name="The Broad Institute Genome Sequencing Center for Infectious Disease"/>
            <person name="Wu L."/>
            <person name="Ma J."/>
        </authorList>
    </citation>
    <scope>NUCLEOTIDE SEQUENCE [LARGE SCALE GENOMIC DNA]</scope>
    <source>
        <strain evidence="12">KCTC 52237</strain>
    </source>
</reference>
<evidence type="ECO:0000256" key="3">
    <source>
        <dbReference type="ARBA" id="ARBA00022475"/>
    </source>
</evidence>
<feature type="region of interest" description="Disordered" evidence="8">
    <location>
        <begin position="272"/>
        <end position="310"/>
    </location>
</feature>
<dbReference type="Gene3D" id="3.30.1330.60">
    <property type="entry name" value="OmpA-like domain"/>
    <property type="match status" value="1"/>
</dbReference>
<dbReference type="EMBL" id="JBHRTF010000003">
    <property type="protein sequence ID" value="MFC3115400.1"/>
    <property type="molecule type" value="Genomic_DNA"/>
</dbReference>
<dbReference type="SUPFAM" id="SSF103088">
    <property type="entry name" value="OmpA-like"/>
    <property type="match status" value="1"/>
</dbReference>
<evidence type="ECO:0000256" key="5">
    <source>
        <dbReference type="ARBA" id="ARBA00022989"/>
    </source>
</evidence>
<comment type="subcellular location">
    <subcellularLocation>
        <location evidence="1">Cell membrane</location>
        <topology evidence="1">Single-pass membrane protein</topology>
    </subcellularLocation>
</comment>
<keyword evidence="5 9" id="KW-1133">Transmembrane helix</keyword>
<evidence type="ECO:0000313" key="12">
    <source>
        <dbReference type="Proteomes" id="UP001595555"/>
    </source>
</evidence>
<dbReference type="InterPro" id="IPR036737">
    <property type="entry name" value="OmpA-like_sf"/>
</dbReference>
<proteinExistence type="inferred from homology"/>
<evidence type="ECO:0000259" key="10">
    <source>
        <dbReference type="PROSITE" id="PS51123"/>
    </source>
</evidence>
<dbReference type="Pfam" id="PF13677">
    <property type="entry name" value="MotB_plug"/>
    <property type="match status" value="1"/>
</dbReference>
<evidence type="ECO:0000256" key="4">
    <source>
        <dbReference type="ARBA" id="ARBA00022692"/>
    </source>
</evidence>
<evidence type="ECO:0000256" key="9">
    <source>
        <dbReference type="SAM" id="Phobius"/>
    </source>
</evidence>
<evidence type="ECO:0000256" key="1">
    <source>
        <dbReference type="ARBA" id="ARBA00004162"/>
    </source>
</evidence>
<keyword evidence="12" id="KW-1185">Reference proteome</keyword>
<organism evidence="11 12">
    <name type="scientific">Cellvibrio fontiphilus</name>
    <dbReference type="NCBI Taxonomy" id="1815559"/>
    <lineage>
        <taxon>Bacteria</taxon>
        <taxon>Pseudomonadati</taxon>
        <taxon>Pseudomonadota</taxon>
        <taxon>Gammaproteobacteria</taxon>
        <taxon>Cellvibrionales</taxon>
        <taxon>Cellvibrionaceae</taxon>
        <taxon>Cellvibrio</taxon>
    </lineage>
</organism>
<dbReference type="RefSeq" id="WP_378117647.1">
    <property type="nucleotide sequence ID" value="NZ_JBHRTF010000003.1"/>
</dbReference>
<dbReference type="NCBIfam" id="NF006541">
    <property type="entry name" value="PRK09038.1"/>
    <property type="match status" value="1"/>
</dbReference>
<gene>
    <name evidence="11" type="primary">motD</name>
    <name evidence="11" type="ORF">ACFODX_07510</name>
</gene>
<dbReference type="CDD" id="cd07185">
    <property type="entry name" value="OmpA_C-like"/>
    <property type="match status" value="1"/>
</dbReference>
<keyword evidence="4 9" id="KW-0812">Transmembrane</keyword>
<dbReference type="Pfam" id="PF00691">
    <property type="entry name" value="OmpA"/>
    <property type="match status" value="1"/>
</dbReference>
<sequence>MVRRRREDIHVNHERWLISYADFITLLFAFFVVMYSISQVNDSKYRVLSDTFIEAFHLPTDSQANKEPSDQVAPAADLISPIDMGKSTHDVEQTDEVPPQIVDSSQNAVKQLVPAETADAAVKTSDELTQISDLVSEKFAPLISDQVIQVSSNELWLQIELKDSILFSSGSADTSEQARRIFDEIAAILAGYSNPVQVEGFTDNVPINSPKYPTNWELSTARASAIVKHLAAKGVAPERLSAVGYGEYQPKVPNDSEQGRAQNRRVAIMIAKRKMDRPRASLEATASSTPTSSSTSSAAVVISSGSNPVN</sequence>
<comment type="similarity">
    <text evidence="2">Belongs to the MotB family.</text>
</comment>
<dbReference type="InterPro" id="IPR006665">
    <property type="entry name" value="OmpA-like"/>
</dbReference>
<evidence type="ECO:0000256" key="8">
    <source>
        <dbReference type="SAM" id="MobiDB-lite"/>
    </source>
</evidence>
<keyword evidence="6 7" id="KW-0472">Membrane</keyword>
<feature type="domain" description="OmpA-like" evidence="10">
    <location>
        <begin position="154"/>
        <end position="274"/>
    </location>
</feature>
<keyword evidence="11" id="KW-0282">Flagellum</keyword>
<evidence type="ECO:0000256" key="6">
    <source>
        <dbReference type="ARBA" id="ARBA00023136"/>
    </source>
</evidence>
<dbReference type="PROSITE" id="PS51123">
    <property type="entry name" value="OMPA_2"/>
    <property type="match status" value="1"/>
</dbReference>
<dbReference type="InterPro" id="IPR050330">
    <property type="entry name" value="Bact_OuterMem_StrucFunc"/>
</dbReference>
<dbReference type="Proteomes" id="UP001595555">
    <property type="component" value="Unassembled WGS sequence"/>
</dbReference>
<feature type="compositionally biased region" description="Low complexity" evidence="8">
    <location>
        <begin position="281"/>
        <end position="310"/>
    </location>
</feature>
<keyword evidence="11" id="KW-0969">Cilium</keyword>